<dbReference type="PANTHER" id="PTHR39427:SF1">
    <property type="entry name" value="PTS SYSTEM GLUCITOL_SORBITOL-SPECIFIC EIIB COMPONENT"/>
    <property type="match status" value="1"/>
</dbReference>
<dbReference type="EC" id="2.7.1.69" evidence="4"/>
<keyword evidence="2" id="KW-0472">Membrane</keyword>
<dbReference type="GO" id="GO:0008982">
    <property type="term" value="F:protein-N(PI)-phosphohistidine-sugar phosphotransferase activity"/>
    <property type="evidence" value="ECO:0007669"/>
    <property type="project" value="InterPro"/>
</dbReference>
<keyword evidence="2" id="KW-1133">Transmembrane helix</keyword>
<dbReference type="GO" id="GO:0005886">
    <property type="term" value="C:plasma membrane"/>
    <property type="evidence" value="ECO:0007669"/>
    <property type="project" value="TreeGrafter"/>
</dbReference>
<dbReference type="PROSITE" id="PS51102">
    <property type="entry name" value="PTS_EIIB_TYPE_5"/>
    <property type="match status" value="1"/>
</dbReference>
<dbReference type="HOGENOM" id="CLU_054195_0_0_9"/>
<keyword evidence="5" id="KW-1185">Reference proteome</keyword>
<feature type="transmembrane region" description="Helical" evidence="2">
    <location>
        <begin position="235"/>
        <end position="255"/>
    </location>
</feature>
<reference evidence="4 5" key="1">
    <citation type="journal article" date="2011" name="J. Bacteriol.">
        <title>Genome sequence of Brevibacillus laterosporus LMG 15441, a pathogen of invertebrates.</title>
        <authorList>
            <person name="Djukic M."/>
            <person name="Poehlein A."/>
            <person name="Thurmer A."/>
            <person name="Daniel R."/>
        </authorList>
    </citation>
    <scope>NUCLEOTIDE SEQUENCE [LARGE SCALE GENOMIC DNA]</scope>
    <source>
        <strain evidence="4 5">LMG 15441</strain>
    </source>
</reference>
<proteinExistence type="predicted"/>
<feature type="transmembrane region" description="Helical" evidence="2">
    <location>
        <begin position="328"/>
        <end position="350"/>
    </location>
</feature>
<dbReference type="Pfam" id="PF07663">
    <property type="entry name" value="EIIBC-GUT_C"/>
    <property type="match status" value="1"/>
</dbReference>
<dbReference type="STRING" id="1042163.BRLA_c020480"/>
<feature type="transmembrane region" description="Helical" evidence="2">
    <location>
        <begin position="209"/>
        <end position="228"/>
    </location>
</feature>
<gene>
    <name evidence="4" type="ORF">BRLA_c020480</name>
</gene>
<evidence type="ECO:0000256" key="2">
    <source>
        <dbReference type="SAM" id="Phobius"/>
    </source>
</evidence>
<evidence type="ECO:0000259" key="3">
    <source>
        <dbReference type="PROSITE" id="PS51102"/>
    </source>
</evidence>
<name>A0A075R3E3_BRELA</name>
<dbReference type="InterPro" id="IPR011638">
    <property type="entry name" value="PTS_EIIBC_GUT_C"/>
</dbReference>
<keyword evidence="2" id="KW-0812">Transmembrane</keyword>
<dbReference type="Proteomes" id="UP000005850">
    <property type="component" value="Chromosome"/>
</dbReference>
<dbReference type="KEGG" id="blr:BRLA_c020480"/>
<sequence length="352" mass="36799">MQNYRAVHIVKGSGGWGGPLTILPTHEKKYIACVTGGGIHPVANKIAQLTGGIAVDAFNNKVEPDEMACVVIDCGGTARCGVYPRLNVMTVDITATSPSGPLIQFIKEEIFVSGVREQDIMEAETAGQETKGALVAEKGNAETDTAQASLSLTGKSAKELKEEAKARVAEMKAAKQPTIIEKIGRVMGGIVNVFYQAGRETIEQVIKNILPFMAFVSTLIGIITYSGIGDVIARFVSPLAGNLVGLLLLSIIAALPFLSPVLGPGAVIAQVVGVLIGVEIGRGNIPPQLALPALFAINPQVGCDFVPVGLTLGEAEPETIEVGVPAVLISRLITGPLAVVIAYLFSFGLYSE</sequence>
<feature type="modified residue" description="Phosphocysteine; by EIIA" evidence="1">
    <location>
        <position position="74"/>
    </location>
</feature>
<dbReference type="AlphaFoldDB" id="A0A075R3E3"/>
<dbReference type="InterPro" id="IPR004702">
    <property type="entry name" value="PTS_sorb_EIIBC"/>
</dbReference>
<organism evidence="4 5">
    <name type="scientific">Brevibacillus laterosporus LMG 15441</name>
    <dbReference type="NCBI Taxonomy" id="1042163"/>
    <lineage>
        <taxon>Bacteria</taxon>
        <taxon>Bacillati</taxon>
        <taxon>Bacillota</taxon>
        <taxon>Bacilli</taxon>
        <taxon>Bacillales</taxon>
        <taxon>Paenibacillaceae</taxon>
        <taxon>Brevibacillus</taxon>
    </lineage>
</organism>
<evidence type="ECO:0000313" key="4">
    <source>
        <dbReference type="EMBL" id="AIG26369.1"/>
    </source>
</evidence>
<dbReference type="EMBL" id="CP007806">
    <property type="protein sequence ID" value="AIG26369.1"/>
    <property type="molecule type" value="Genomic_DNA"/>
</dbReference>
<feature type="domain" description="PTS EIIB type-5" evidence="3">
    <location>
        <begin position="3"/>
        <end position="210"/>
    </location>
</feature>
<dbReference type="PANTHER" id="PTHR39427">
    <property type="match status" value="1"/>
</dbReference>
<dbReference type="GO" id="GO:0009401">
    <property type="term" value="P:phosphoenolpyruvate-dependent sugar phosphotransferase system"/>
    <property type="evidence" value="ECO:0007669"/>
    <property type="project" value="InterPro"/>
</dbReference>
<dbReference type="RefSeq" id="WP_003337223.1">
    <property type="nucleotide sequence ID" value="NZ_CP007806.1"/>
</dbReference>
<evidence type="ECO:0000313" key="5">
    <source>
        <dbReference type="Proteomes" id="UP000005850"/>
    </source>
</evidence>
<dbReference type="InterPro" id="IPR011618">
    <property type="entry name" value="PTS_EIIBC_GUT_N"/>
</dbReference>
<evidence type="ECO:0000256" key="1">
    <source>
        <dbReference type="PROSITE-ProRule" id="PRU00425"/>
    </source>
</evidence>
<accession>A0A075R3E3</accession>
<keyword evidence="4" id="KW-0808">Transferase</keyword>
<dbReference type="Pfam" id="PF03612">
    <property type="entry name" value="EIIBC-GUT_N"/>
    <property type="match status" value="1"/>
</dbReference>
<dbReference type="eggNOG" id="COG3732">
    <property type="taxonomic scope" value="Bacteria"/>
</dbReference>
<protein>
    <submittedName>
        <fullName evidence="4">Glucitol/sorbitol-specific phosphotransferase enzyme IIB component</fullName>
        <ecNumber evidence="4">2.7.1.69</ecNumber>
    </submittedName>
</protein>